<evidence type="ECO:0000256" key="1">
    <source>
        <dbReference type="ARBA" id="ARBA00006845"/>
    </source>
</evidence>
<feature type="domain" description="Barstar (barnase inhibitor)" evidence="2">
    <location>
        <begin position="41"/>
        <end position="134"/>
    </location>
</feature>
<sequence>MMSETGFDLGLDDAKRAGVFFVAEEDLDPIAAAGRDAGLLVRRVDLAGCRDKPTLMLRMAMAMDFPSGSGRNWDALSDRLRDLGWLPAQGYALLFRDAGDLREVDESGFETLLDVLDEAVQAWAGQDVPFWAFLALPESDFSEIN</sequence>
<proteinExistence type="inferred from homology"/>
<dbReference type="Gene3D" id="3.30.370.10">
    <property type="entry name" value="Barstar-like"/>
    <property type="match status" value="1"/>
</dbReference>
<reference evidence="3 4" key="1">
    <citation type="submission" date="2017-09" db="EMBL/GenBank/DDBJ databases">
        <authorList>
            <person name="Ehlers B."/>
            <person name="Leendertz F.H."/>
        </authorList>
    </citation>
    <scope>NUCLEOTIDE SEQUENCE [LARGE SCALE GENOMIC DNA]</scope>
    <source>
        <strain evidence="3 4">CGMCC 1.10978</strain>
    </source>
</reference>
<dbReference type="Proteomes" id="UP000219374">
    <property type="component" value="Unassembled WGS sequence"/>
</dbReference>
<dbReference type="SUPFAM" id="SSF52038">
    <property type="entry name" value="Barstar-related"/>
    <property type="match status" value="1"/>
</dbReference>
<evidence type="ECO:0000259" key="2">
    <source>
        <dbReference type="Pfam" id="PF01337"/>
    </source>
</evidence>
<accession>A0A286CX49</accession>
<dbReference type="Pfam" id="PF01337">
    <property type="entry name" value="Barstar"/>
    <property type="match status" value="1"/>
</dbReference>
<dbReference type="CDD" id="cd05141">
    <property type="entry name" value="Barstar_evA4336-like"/>
    <property type="match status" value="1"/>
</dbReference>
<dbReference type="AlphaFoldDB" id="A0A286CX49"/>
<comment type="similarity">
    <text evidence="1">Belongs to the barstar family.</text>
</comment>
<dbReference type="InterPro" id="IPR035905">
    <property type="entry name" value="Barstar-like_sf"/>
</dbReference>
<organism evidence="3 4">
    <name type="scientific">Pseudoxanthomonas wuyuanensis</name>
    <dbReference type="NCBI Taxonomy" id="1073196"/>
    <lineage>
        <taxon>Bacteria</taxon>
        <taxon>Pseudomonadati</taxon>
        <taxon>Pseudomonadota</taxon>
        <taxon>Gammaproteobacteria</taxon>
        <taxon>Lysobacterales</taxon>
        <taxon>Lysobacteraceae</taxon>
        <taxon>Pseudoxanthomonas</taxon>
    </lineage>
</organism>
<keyword evidence="4" id="KW-1185">Reference proteome</keyword>
<dbReference type="InterPro" id="IPR000468">
    <property type="entry name" value="Barstar"/>
</dbReference>
<dbReference type="EMBL" id="OCND01000001">
    <property type="protein sequence ID" value="SOD50982.1"/>
    <property type="molecule type" value="Genomic_DNA"/>
</dbReference>
<gene>
    <name evidence="3" type="ORF">SAMN06296416_101390</name>
</gene>
<evidence type="ECO:0000313" key="4">
    <source>
        <dbReference type="Proteomes" id="UP000219374"/>
    </source>
</evidence>
<evidence type="ECO:0000313" key="3">
    <source>
        <dbReference type="EMBL" id="SOD50982.1"/>
    </source>
</evidence>
<protein>
    <submittedName>
        <fullName evidence="3">Barstar (Barnase inhibitor)</fullName>
    </submittedName>
</protein>
<name>A0A286CX49_9GAMM</name>